<dbReference type="EMBL" id="KX553923">
    <property type="protein sequence ID" value="AOZ21329.1"/>
    <property type="molecule type" value="Genomic_DNA"/>
</dbReference>
<evidence type="ECO:0000313" key="3">
    <source>
        <dbReference type="EMBL" id="AOZ21329.1"/>
    </source>
</evidence>
<organism evidence="3">
    <name type="scientific">Okra enation leaf curl virus</name>
    <dbReference type="NCBI Taxonomy" id="908125"/>
    <lineage>
        <taxon>Viruses</taxon>
        <taxon>Monodnaviria</taxon>
        <taxon>Shotokuvirae</taxon>
        <taxon>Cressdnaviricota</taxon>
        <taxon>Repensiviricetes</taxon>
        <taxon>Geplafuvirales</taxon>
        <taxon>Geminiviridae</taxon>
        <taxon>Begomovirus</taxon>
        <taxon>Begomovirus abelsmoschusenation</taxon>
    </lineage>
</organism>
<protein>
    <submittedName>
        <fullName evidence="3">AC5</fullName>
    </submittedName>
</protein>
<reference evidence="3" key="1">
    <citation type="submission" date="2016-07" db="EMBL/GenBank/DDBJ databases">
        <authorList>
            <person name="Priyavathi P."/>
            <person name="Syed Ali Fathima Beevi S.H."/>
            <person name="Gopal P."/>
        </authorList>
    </citation>
    <scope>NUCLEOTIDE SEQUENCE</scope>
    <source>
        <strain evidence="3">Theni</strain>
    </source>
</reference>
<evidence type="ECO:0000256" key="1">
    <source>
        <dbReference type="SAM" id="Phobius"/>
    </source>
</evidence>
<accession>A0A1I9RH22</accession>
<keyword evidence="1" id="KW-0812">Transmembrane</keyword>
<name>A0A1I9RH22_9GEMI</name>
<feature type="transmembrane region" description="Helical" evidence="1">
    <location>
        <begin position="12"/>
        <end position="30"/>
    </location>
</feature>
<sequence>MSTCHIQQQSILSVIFILPSFLVIIHHVIVNTIEFPNWNLFLTSILSSCNCSLKPPQNLESITLVVLYSSRKRLVVINIEHLLEIVGGACRTPVSHDPKHNGVRMVSYSYYLIHPYLANKIQ</sequence>
<keyword evidence="1" id="KW-1133">Transmembrane helix</keyword>
<dbReference type="Pfam" id="PF04807">
    <property type="entry name" value="Gemini_AC4_5"/>
    <property type="match status" value="1"/>
</dbReference>
<dbReference type="InterPro" id="IPR006892">
    <property type="entry name" value="Gemini_AC4_5_cons_dom_1"/>
</dbReference>
<keyword evidence="1" id="KW-0472">Membrane</keyword>
<feature type="domain" description="Geminivirus AC4/5 conserved" evidence="2">
    <location>
        <begin position="66"/>
        <end position="96"/>
    </location>
</feature>
<proteinExistence type="predicted"/>
<gene>
    <name evidence="3" type="primary">AC5</name>
</gene>
<evidence type="ECO:0000259" key="2">
    <source>
        <dbReference type="Pfam" id="PF04807"/>
    </source>
</evidence>